<evidence type="ECO:0000256" key="8">
    <source>
        <dbReference type="SAM" id="Phobius"/>
    </source>
</evidence>
<keyword evidence="5" id="KW-0067">ATP-binding</keyword>
<dbReference type="Gene3D" id="3.40.50.300">
    <property type="entry name" value="P-loop containing nucleotide triphosphate hydrolases"/>
    <property type="match status" value="1"/>
</dbReference>
<name>A0AAD5LC88_PYTIN</name>
<evidence type="ECO:0000256" key="4">
    <source>
        <dbReference type="ARBA" id="ARBA00022741"/>
    </source>
</evidence>
<keyword evidence="11" id="KW-1185">Reference proteome</keyword>
<accession>A0AAD5LC88</accession>
<dbReference type="Pfam" id="PF01061">
    <property type="entry name" value="ABC2_membrane"/>
    <property type="match status" value="1"/>
</dbReference>
<keyword evidence="6 8" id="KW-1133">Transmembrane helix</keyword>
<dbReference type="InterPro" id="IPR013525">
    <property type="entry name" value="ABC2_TM"/>
</dbReference>
<gene>
    <name evidence="10" type="ORF">P43SY_008090</name>
</gene>
<dbReference type="EMBL" id="JAKCXM010000310">
    <property type="protein sequence ID" value="KAJ0396125.1"/>
    <property type="molecule type" value="Genomic_DNA"/>
</dbReference>
<keyword evidence="3 8" id="KW-0812">Transmembrane</keyword>
<dbReference type="PANTHER" id="PTHR48041">
    <property type="entry name" value="ABC TRANSPORTER G FAMILY MEMBER 28"/>
    <property type="match status" value="1"/>
</dbReference>
<dbReference type="AlphaFoldDB" id="A0AAD5LC88"/>
<dbReference type="InterPro" id="IPR050352">
    <property type="entry name" value="ABCG_transporters"/>
</dbReference>
<dbReference type="SMART" id="SM00382">
    <property type="entry name" value="AAA"/>
    <property type="match status" value="1"/>
</dbReference>
<evidence type="ECO:0000256" key="2">
    <source>
        <dbReference type="ARBA" id="ARBA00022448"/>
    </source>
</evidence>
<keyword evidence="7 8" id="KW-0472">Membrane</keyword>
<feature type="transmembrane region" description="Helical" evidence="8">
    <location>
        <begin position="450"/>
        <end position="471"/>
    </location>
</feature>
<evidence type="ECO:0000313" key="10">
    <source>
        <dbReference type="EMBL" id="KAJ0396125.1"/>
    </source>
</evidence>
<organism evidence="10 11">
    <name type="scientific">Pythium insidiosum</name>
    <name type="common">Pythiosis disease agent</name>
    <dbReference type="NCBI Taxonomy" id="114742"/>
    <lineage>
        <taxon>Eukaryota</taxon>
        <taxon>Sar</taxon>
        <taxon>Stramenopiles</taxon>
        <taxon>Oomycota</taxon>
        <taxon>Peronosporomycetes</taxon>
        <taxon>Pythiales</taxon>
        <taxon>Pythiaceae</taxon>
        <taxon>Pythium</taxon>
    </lineage>
</organism>
<evidence type="ECO:0000256" key="3">
    <source>
        <dbReference type="ARBA" id="ARBA00022692"/>
    </source>
</evidence>
<protein>
    <recommendedName>
        <fullName evidence="9">ABC transporter domain-containing protein</fullName>
    </recommendedName>
</protein>
<evidence type="ECO:0000256" key="7">
    <source>
        <dbReference type="ARBA" id="ARBA00023136"/>
    </source>
</evidence>
<dbReference type="GO" id="GO:0016020">
    <property type="term" value="C:membrane"/>
    <property type="evidence" value="ECO:0007669"/>
    <property type="project" value="UniProtKB-SubCell"/>
</dbReference>
<dbReference type="PROSITE" id="PS00211">
    <property type="entry name" value="ABC_TRANSPORTER_1"/>
    <property type="match status" value="1"/>
</dbReference>
<dbReference type="Proteomes" id="UP001209570">
    <property type="component" value="Unassembled WGS sequence"/>
</dbReference>
<dbReference type="InterPro" id="IPR003593">
    <property type="entry name" value="AAA+_ATPase"/>
</dbReference>
<dbReference type="SUPFAM" id="SSF52540">
    <property type="entry name" value="P-loop containing nucleoside triphosphate hydrolases"/>
    <property type="match status" value="1"/>
</dbReference>
<feature type="transmembrane region" description="Helical" evidence="8">
    <location>
        <begin position="423"/>
        <end position="444"/>
    </location>
</feature>
<feature type="transmembrane region" description="Helical" evidence="8">
    <location>
        <begin position="478"/>
        <end position="500"/>
    </location>
</feature>
<dbReference type="GO" id="GO:0140359">
    <property type="term" value="F:ABC-type transporter activity"/>
    <property type="evidence" value="ECO:0007669"/>
    <property type="project" value="InterPro"/>
</dbReference>
<evidence type="ECO:0000256" key="5">
    <source>
        <dbReference type="ARBA" id="ARBA00022840"/>
    </source>
</evidence>
<evidence type="ECO:0000256" key="1">
    <source>
        <dbReference type="ARBA" id="ARBA00004141"/>
    </source>
</evidence>
<feature type="transmembrane region" description="Helical" evidence="8">
    <location>
        <begin position="341"/>
        <end position="360"/>
    </location>
</feature>
<feature type="domain" description="ABC transporter" evidence="9">
    <location>
        <begin position="8"/>
        <end position="246"/>
    </location>
</feature>
<dbReference type="InterPro" id="IPR027417">
    <property type="entry name" value="P-loop_NTPase"/>
</dbReference>
<dbReference type="InterPro" id="IPR003439">
    <property type="entry name" value="ABC_transporter-like_ATP-bd"/>
</dbReference>
<dbReference type="Pfam" id="PF19055">
    <property type="entry name" value="ABC2_membrane_7"/>
    <property type="match status" value="1"/>
</dbReference>
<comment type="caution">
    <text evidence="10">The sequence shown here is derived from an EMBL/GenBank/DDBJ whole genome shotgun (WGS) entry which is preliminary data.</text>
</comment>
<dbReference type="GO" id="GO:0016887">
    <property type="term" value="F:ATP hydrolysis activity"/>
    <property type="evidence" value="ECO:0007669"/>
    <property type="project" value="InterPro"/>
</dbReference>
<evidence type="ECO:0000313" key="11">
    <source>
        <dbReference type="Proteomes" id="UP001209570"/>
    </source>
</evidence>
<evidence type="ECO:0000259" key="9">
    <source>
        <dbReference type="PROSITE" id="PS50893"/>
    </source>
</evidence>
<keyword evidence="2" id="KW-0813">Transport</keyword>
<dbReference type="Pfam" id="PF00005">
    <property type="entry name" value="ABC_tran"/>
    <property type="match status" value="1"/>
</dbReference>
<dbReference type="GO" id="GO:0005524">
    <property type="term" value="F:ATP binding"/>
    <property type="evidence" value="ECO:0007669"/>
    <property type="project" value="UniProtKB-KW"/>
</dbReference>
<dbReference type="InterPro" id="IPR017871">
    <property type="entry name" value="ABC_transporter-like_CS"/>
</dbReference>
<reference evidence="10" key="1">
    <citation type="submission" date="2021-12" db="EMBL/GenBank/DDBJ databases">
        <title>Prjna785345.</title>
        <authorList>
            <person name="Rujirawat T."/>
            <person name="Krajaejun T."/>
        </authorList>
    </citation>
    <scope>NUCLEOTIDE SEQUENCE</scope>
    <source>
        <strain evidence="10">Pi057C3</strain>
    </source>
</reference>
<dbReference type="PANTHER" id="PTHR48041:SF139">
    <property type="entry name" value="PROTEIN SCARLET"/>
    <property type="match status" value="1"/>
</dbReference>
<proteinExistence type="predicted"/>
<comment type="subcellular location">
    <subcellularLocation>
        <location evidence="1">Membrane</location>
        <topology evidence="1">Multi-pass membrane protein</topology>
    </subcellularLocation>
</comment>
<sequence length="660" mass="71691">MPSMGSALEWEGIVLEASTASGPKRILNDVSGSAPSGQVLGLMGPSGAGKSVLLDCLAHRNRDYEGSVTYQGEPWSSDSKRHMSYVVQSDLFYETITVHEHLVFQARLRLGLPQREIAARVDAVLADLGLSKCRNSLIGGSRIRGISGGERKRLSLATSMLAEPRVLLVDEPTSGLDSHSAVTVVQHLQRIARDGRVVVTTLHQPSPEIMALLDRVHLLADGATIFDGPGTCLREYFAKLGYTGPRFVPPIEFVMSLLVDDDNAEAAADVDDDRGVRVDTLKQSWVQHRAQYVPARLSLLPATAVSQAAKDRKPVGFARQFLLLAHRNALRILRDSVASRAAVLQSLFIAFLVGAVYFGLDVSQQNIQAIVGMLFFLSINQTLISAKPVFASVPAELALLRREYNDGLFRLDAWYLAKNTSELVLQVLLPVLYFFPQYLLVGIGRGAVEYFTMQGFLILVSSASVGYGYLISCACGRADIAVVVGVAFLLPFILFGGLFLNSEDVPGYLHWWQLLSPVRYCFEGLMHTFWSRVPDIACEANGTTCVATTGAAVLSRYGISDRSPALDATLLVVLNLGFRLVGMAALALQRLLGKPELEVGGEVPEDRASFGSLNWVVMCPGCNTQEVGERANFAIECKEPAIPGWSMGSNLVENEDAEAS</sequence>
<dbReference type="InterPro" id="IPR043926">
    <property type="entry name" value="ABCG_dom"/>
</dbReference>
<evidence type="ECO:0000256" key="6">
    <source>
        <dbReference type="ARBA" id="ARBA00022989"/>
    </source>
</evidence>
<dbReference type="PROSITE" id="PS50893">
    <property type="entry name" value="ABC_TRANSPORTER_2"/>
    <property type="match status" value="1"/>
</dbReference>
<keyword evidence="4" id="KW-0547">Nucleotide-binding</keyword>